<dbReference type="Gene3D" id="3.40.50.1820">
    <property type="entry name" value="alpha/beta hydrolase"/>
    <property type="match status" value="1"/>
</dbReference>
<evidence type="ECO:0000313" key="3">
    <source>
        <dbReference type="EMBL" id="MBD3662977.1"/>
    </source>
</evidence>
<proteinExistence type="predicted"/>
<dbReference type="RefSeq" id="WP_191073969.1">
    <property type="nucleotide sequence ID" value="NZ_JACTAG010000001.1"/>
</dbReference>
<dbReference type="Proteomes" id="UP000635142">
    <property type="component" value="Unassembled WGS sequence"/>
</dbReference>
<name>A0A927HCV3_9RHOB</name>
<evidence type="ECO:0000256" key="1">
    <source>
        <dbReference type="SAM" id="Phobius"/>
    </source>
</evidence>
<keyword evidence="1" id="KW-1133">Transmembrane helix</keyword>
<dbReference type="SUPFAM" id="SSF53474">
    <property type="entry name" value="alpha/beta-Hydrolases"/>
    <property type="match status" value="1"/>
</dbReference>
<dbReference type="Pfam" id="PF00561">
    <property type="entry name" value="Abhydrolase_1"/>
    <property type="match status" value="1"/>
</dbReference>
<dbReference type="PANTHER" id="PTHR12277:SF81">
    <property type="entry name" value="PROTEIN ABHD13"/>
    <property type="match status" value="1"/>
</dbReference>
<protein>
    <submittedName>
        <fullName evidence="3">Alpha/beta hydrolase</fullName>
    </submittedName>
</protein>
<feature type="domain" description="AB hydrolase-1" evidence="2">
    <location>
        <begin position="73"/>
        <end position="171"/>
    </location>
</feature>
<reference evidence="3" key="1">
    <citation type="submission" date="2020-08" db="EMBL/GenBank/DDBJ databases">
        <title>Sulfitobacter aestuariivivens sp. nov., isolated from a tidal flat.</title>
        <authorList>
            <person name="Park S."/>
            <person name="Yoon J.-H."/>
        </authorList>
    </citation>
    <scope>NUCLEOTIDE SEQUENCE</scope>
    <source>
        <strain evidence="3">TSTF-M16</strain>
    </source>
</reference>
<evidence type="ECO:0000313" key="4">
    <source>
        <dbReference type="Proteomes" id="UP000635142"/>
    </source>
</evidence>
<organism evidence="3 4">
    <name type="scientific">Sulfitobacter aestuariivivens</name>
    <dbReference type="NCBI Taxonomy" id="2766981"/>
    <lineage>
        <taxon>Bacteria</taxon>
        <taxon>Pseudomonadati</taxon>
        <taxon>Pseudomonadota</taxon>
        <taxon>Alphaproteobacteria</taxon>
        <taxon>Rhodobacterales</taxon>
        <taxon>Roseobacteraceae</taxon>
        <taxon>Sulfitobacter</taxon>
    </lineage>
</organism>
<keyword evidence="3" id="KW-0378">Hydrolase</keyword>
<dbReference type="GO" id="GO:0016787">
    <property type="term" value="F:hydrolase activity"/>
    <property type="evidence" value="ECO:0007669"/>
    <property type="project" value="UniProtKB-KW"/>
</dbReference>
<keyword evidence="1" id="KW-0472">Membrane</keyword>
<gene>
    <name evidence="3" type="ORF">H9Q16_03490</name>
</gene>
<dbReference type="AlphaFoldDB" id="A0A927HCV3"/>
<sequence length="269" mass="29730">MTRRRRYRFDKAIIALICAALLYAGLMIWLHPRILYPFRSDRFSAPEFEARLVQVQGAEPIEIQLSEGRKGAPVVLYFMGNVGSLVYFEPMLAHHVSRDRTVVGMTFRGAGGVPGQSSERTLKRDALAVADHVRALYPDAPLVVQGYSLGTGLAVHVAARRAVDGVILSAPFDALCRLMAKRSGLPACLLPVQRWRTDRDAPMVRAPVLVQHGTGDRVIPFVSGMRLVGHFEDAGVPLTFGALQGARHGDMMSFPEHQTRIDNFIFGLR</sequence>
<dbReference type="PANTHER" id="PTHR12277">
    <property type="entry name" value="ALPHA/BETA HYDROLASE DOMAIN-CONTAINING PROTEIN"/>
    <property type="match status" value="1"/>
</dbReference>
<keyword evidence="1" id="KW-0812">Transmembrane</keyword>
<dbReference type="EMBL" id="JACTAG010000001">
    <property type="protein sequence ID" value="MBD3662977.1"/>
    <property type="molecule type" value="Genomic_DNA"/>
</dbReference>
<dbReference type="InterPro" id="IPR029058">
    <property type="entry name" value="AB_hydrolase_fold"/>
</dbReference>
<comment type="caution">
    <text evidence="3">The sequence shown here is derived from an EMBL/GenBank/DDBJ whole genome shotgun (WGS) entry which is preliminary data.</text>
</comment>
<keyword evidence="4" id="KW-1185">Reference proteome</keyword>
<dbReference type="InterPro" id="IPR000073">
    <property type="entry name" value="AB_hydrolase_1"/>
</dbReference>
<feature type="transmembrane region" description="Helical" evidence="1">
    <location>
        <begin position="12"/>
        <end position="30"/>
    </location>
</feature>
<accession>A0A927HCV3</accession>
<evidence type="ECO:0000259" key="2">
    <source>
        <dbReference type="Pfam" id="PF00561"/>
    </source>
</evidence>